<keyword evidence="2" id="KW-0812">Transmembrane</keyword>
<keyword evidence="2" id="KW-0472">Membrane</keyword>
<dbReference type="PRINTS" id="PR00385">
    <property type="entry name" value="P450"/>
</dbReference>
<evidence type="ECO:0000256" key="2">
    <source>
        <dbReference type="SAM" id="Phobius"/>
    </source>
</evidence>
<comment type="caution">
    <text evidence="3">The sequence shown here is derived from an EMBL/GenBank/DDBJ whole genome shotgun (WGS) entry which is preliminary data.</text>
</comment>
<dbReference type="Gene3D" id="1.10.630.10">
    <property type="entry name" value="Cytochrome P450"/>
    <property type="match status" value="1"/>
</dbReference>
<protein>
    <submittedName>
        <fullName evidence="3">Cytochrome P450</fullName>
    </submittedName>
</protein>
<dbReference type="InterPro" id="IPR002397">
    <property type="entry name" value="Cyt_P450_B"/>
</dbReference>
<dbReference type="AlphaFoldDB" id="A0A6M2BNK4"/>
<keyword evidence="2" id="KW-1133">Transmembrane helix</keyword>
<comment type="similarity">
    <text evidence="1">Belongs to the cytochrome P450 family.</text>
</comment>
<sequence length="367" mass="41485">MASLQHTQPPVFFNTSDNIGNAWMLTGYDDAYFVLRHPEIFTTRGSVGFPRSPDDWFDFIPLEIDPPQHRRYRGIVDPLFSPKAIAKLEASIRALANELIDAFIDRRECEFTRDFGRPLPVSVFLGLMGLPQDMRDTFVDWAVGLLHSQSREVAGNSMRSIAAYLKDVIADKTRHPDDGVISTIVHTRPDGEPLSDKEVFGFVFFLFIGGLDTVFATLNNVFLWLAENPRRRQEIIDRPDHLAAATEELLRVFSVTFAGRLLTQDHELHGVQMKKGDKLTCILPAANYDPAAFEHPQTIDFDRPRKPMLAFAGGVHSCMGAHLARLEMRVCIGEFLRRIPDFRLQDGCRIEYYPGGVVGPKALPLCW</sequence>
<dbReference type="Pfam" id="PF00067">
    <property type="entry name" value="p450"/>
    <property type="match status" value="1"/>
</dbReference>
<dbReference type="GO" id="GO:0004497">
    <property type="term" value="F:monooxygenase activity"/>
    <property type="evidence" value="ECO:0007669"/>
    <property type="project" value="InterPro"/>
</dbReference>
<dbReference type="PRINTS" id="PR00359">
    <property type="entry name" value="BP450"/>
</dbReference>
<dbReference type="Proteomes" id="UP000472676">
    <property type="component" value="Unassembled WGS sequence"/>
</dbReference>
<dbReference type="InterPro" id="IPR001128">
    <property type="entry name" value="Cyt_P450"/>
</dbReference>
<dbReference type="GO" id="GO:0005506">
    <property type="term" value="F:iron ion binding"/>
    <property type="evidence" value="ECO:0007669"/>
    <property type="project" value="InterPro"/>
</dbReference>
<dbReference type="SUPFAM" id="SSF48264">
    <property type="entry name" value="Cytochrome P450"/>
    <property type="match status" value="1"/>
</dbReference>
<dbReference type="PANTHER" id="PTHR46696">
    <property type="entry name" value="P450, PUTATIVE (EUROFUNG)-RELATED"/>
    <property type="match status" value="1"/>
</dbReference>
<dbReference type="EMBL" id="JAAMOW010000002">
    <property type="protein sequence ID" value="NGY03910.1"/>
    <property type="molecule type" value="Genomic_DNA"/>
</dbReference>
<evidence type="ECO:0000313" key="4">
    <source>
        <dbReference type="Proteomes" id="UP000472676"/>
    </source>
</evidence>
<dbReference type="GO" id="GO:0020037">
    <property type="term" value="F:heme binding"/>
    <property type="evidence" value="ECO:0007669"/>
    <property type="project" value="InterPro"/>
</dbReference>
<feature type="transmembrane region" description="Helical" evidence="2">
    <location>
        <begin position="199"/>
        <end position="225"/>
    </location>
</feature>
<evidence type="ECO:0000313" key="3">
    <source>
        <dbReference type="EMBL" id="NGY03910.1"/>
    </source>
</evidence>
<keyword evidence="4" id="KW-1185">Reference proteome</keyword>
<proteinExistence type="inferred from homology"/>
<dbReference type="PANTHER" id="PTHR46696:SF6">
    <property type="entry name" value="P450, PUTATIVE (EUROFUNG)-RELATED"/>
    <property type="match status" value="1"/>
</dbReference>
<organism evidence="3 4">
    <name type="scientific">Solimonas terrae</name>
    <dbReference type="NCBI Taxonomy" id="1396819"/>
    <lineage>
        <taxon>Bacteria</taxon>
        <taxon>Pseudomonadati</taxon>
        <taxon>Pseudomonadota</taxon>
        <taxon>Gammaproteobacteria</taxon>
        <taxon>Nevskiales</taxon>
        <taxon>Nevskiaceae</taxon>
        <taxon>Solimonas</taxon>
    </lineage>
</organism>
<dbReference type="InterPro" id="IPR036396">
    <property type="entry name" value="Cyt_P450_sf"/>
</dbReference>
<dbReference type="CDD" id="cd11035">
    <property type="entry name" value="P450cam-like"/>
    <property type="match status" value="1"/>
</dbReference>
<accession>A0A6M2BNK4</accession>
<gene>
    <name evidence="3" type="ORF">G7Y85_03980</name>
</gene>
<name>A0A6M2BNK4_9GAMM</name>
<dbReference type="GO" id="GO:0016705">
    <property type="term" value="F:oxidoreductase activity, acting on paired donors, with incorporation or reduction of molecular oxygen"/>
    <property type="evidence" value="ECO:0007669"/>
    <property type="project" value="InterPro"/>
</dbReference>
<reference evidence="3 4" key="1">
    <citation type="journal article" date="2014" name="Int. J. Syst. Evol. Microbiol.">
        <title>Solimonas terrae sp. nov., isolated from soil.</title>
        <authorList>
            <person name="Kim S.J."/>
            <person name="Moon J.Y."/>
            <person name="Weon H.Y."/>
            <person name="Ahn J.H."/>
            <person name="Chen W.M."/>
            <person name="Kwon S.W."/>
        </authorList>
    </citation>
    <scope>NUCLEOTIDE SEQUENCE [LARGE SCALE GENOMIC DNA]</scope>
    <source>
        <strain evidence="3 4">KIS83-12</strain>
    </source>
</reference>
<evidence type="ECO:0000256" key="1">
    <source>
        <dbReference type="ARBA" id="ARBA00010617"/>
    </source>
</evidence>